<dbReference type="Gene3D" id="3.90.190.10">
    <property type="entry name" value="Protein tyrosine phosphatase superfamily"/>
    <property type="match status" value="1"/>
</dbReference>
<dbReference type="PANTHER" id="PTHR45948:SF2">
    <property type="entry name" value="DUAL SPECIFICITY PROTEIN PHOSPHATASE"/>
    <property type="match status" value="1"/>
</dbReference>
<feature type="region of interest" description="Disordered" evidence="6">
    <location>
        <begin position="208"/>
        <end position="287"/>
    </location>
</feature>
<feature type="domain" description="Tyrosine-protein phosphatase" evidence="7">
    <location>
        <begin position="4"/>
        <end position="143"/>
    </location>
</feature>
<organism evidence="10">
    <name type="scientific">Taenia asiatica</name>
    <name type="common">Asian tapeworm</name>
    <dbReference type="NCBI Taxonomy" id="60517"/>
    <lineage>
        <taxon>Eukaryota</taxon>
        <taxon>Metazoa</taxon>
        <taxon>Spiralia</taxon>
        <taxon>Lophotrochozoa</taxon>
        <taxon>Platyhelminthes</taxon>
        <taxon>Cestoda</taxon>
        <taxon>Eucestoda</taxon>
        <taxon>Cyclophyllidea</taxon>
        <taxon>Taeniidae</taxon>
        <taxon>Taenia</taxon>
    </lineage>
</organism>
<evidence type="ECO:0000256" key="5">
    <source>
        <dbReference type="ARBA" id="ARBA00048336"/>
    </source>
</evidence>
<reference evidence="10" key="1">
    <citation type="submission" date="2017-02" db="UniProtKB">
        <authorList>
            <consortium name="WormBaseParasite"/>
        </authorList>
    </citation>
    <scope>IDENTIFICATION</scope>
</reference>
<dbReference type="GO" id="GO:0004725">
    <property type="term" value="F:protein tyrosine phosphatase activity"/>
    <property type="evidence" value="ECO:0007669"/>
    <property type="project" value="TreeGrafter"/>
</dbReference>
<dbReference type="Pfam" id="PF00782">
    <property type="entry name" value="DSPc"/>
    <property type="match status" value="1"/>
</dbReference>
<gene>
    <name evidence="8" type="ORF">TASK_LOCUS8755</name>
</gene>
<keyword evidence="3" id="KW-0904">Protein phosphatase</keyword>
<comment type="similarity">
    <text evidence="1">Belongs to the protein-tyrosine phosphatase family. Non-receptor class dual specificity subfamily.</text>
</comment>
<proteinExistence type="inferred from homology"/>
<dbReference type="CDD" id="cd14498">
    <property type="entry name" value="DSP"/>
    <property type="match status" value="1"/>
</dbReference>
<name>A0A0R3WDB8_TAEAS</name>
<comment type="catalytic activity">
    <reaction evidence="4">
        <text>O-phospho-L-seryl-[protein] + H2O = L-seryl-[protein] + phosphate</text>
        <dbReference type="Rhea" id="RHEA:20629"/>
        <dbReference type="Rhea" id="RHEA-COMP:9863"/>
        <dbReference type="Rhea" id="RHEA-COMP:11604"/>
        <dbReference type="ChEBI" id="CHEBI:15377"/>
        <dbReference type="ChEBI" id="CHEBI:29999"/>
        <dbReference type="ChEBI" id="CHEBI:43474"/>
        <dbReference type="ChEBI" id="CHEBI:83421"/>
        <dbReference type="EC" id="3.1.3.16"/>
    </reaction>
</comment>
<dbReference type="InterPro" id="IPR000340">
    <property type="entry name" value="Dual-sp_phosphatase_cat-dom"/>
</dbReference>
<evidence type="ECO:0000256" key="2">
    <source>
        <dbReference type="ARBA" id="ARBA00022801"/>
    </source>
</evidence>
<reference evidence="8 9" key="2">
    <citation type="submission" date="2018-11" db="EMBL/GenBank/DDBJ databases">
        <authorList>
            <consortium name="Pathogen Informatics"/>
        </authorList>
    </citation>
    <scope>NUCLEOTIDE SEQUENCE [LARGE SCALE GENOMIC DNA]</scope>
</reference>
<keyword evidence="2" id="KW-0378">Hydrolase</keyword>
<dbReference type="InterPro" id="IPR020422">
    <property type="entry name" value="TYR_PHOSPHATASE_DUAL_dom"/>
</dbReference>
<dbReference type="STRING" id="60517.A0A0R3WDB8"/>
<comment type="catalytic activity">
    <reaction evidence="5">
        <text>O-phospho-L-threonyl-[protein] + H2O = L-threonyl-[protein] + phosphate</text>
        <dbReference type="Rhea" id="RHEA:47004"/>
        <dbReference type="Rhea" id="RHEA-COMP:11060"/>
        <dbReference type="Rhea" id="RHEA-COMP:11605"/>
        <dbReference type="ChEBI" id="CHEBI:15377"/>
        <dbReference type="ChEBI" id="CHEBI:30013"/>
        <dbReference type="ChEBI" id="CHEBI:43474"/>
        <dbReference type="ChEBI" id="CHEBI:61977"/>
        <dbReference type="EC" id="3.1.3.16"/>
    </reaction>
</comment>
<evidence type="ECO:0000313" key="10">
    <source>
        <dbReference type="WBParaSite" id="TASK_0000875401-mRNA-1"/>
    </source>
</evidence>
<feature type="compositionally biased region" description="Basic and acidic residues" evidence="6">
    <location>
        <begin position="252"/>
        <end position="272"/>
    </location>
</feature>
<evidence type="ECO:0000256" key="6">
    <source>
        <dbReference type="SAM" id="MobiDB-lite"/>
    </source>
</evidence>
<evidence type="ECO:0000256" key="4">
    <source>
        <dbReference type="ARBA" id="ARBA00047761"/>
    </source>
</evidence>
<dbReference type="GO" id="GO:0005829">
    <property type="term" value="C:cytosol"/>
    <property type="evidence" value="ECO:0007669"/>
    <property type="project" value="TreeGrafter"/>
</dbReference>
<keyword evidence="9" id="KW-1185">Reference proteome</keyword>
<dbReference type="EMBL" id="UYRS01018883">
    <property type="protein sequence ID" value="VDK40970.1"/>
    <property type="molecule type" value="Genomic_DNA"/>
</dbReference>
<dbReference type="PANTHER" id="PTHR45948">
    <property type="entry name" value="DUAL SPECIFICITY PROTEIN PHOSPHATASE DDB_G0269404-RELATED"/>
    <property type="match status" value="1"/>
</dbReference>
<dbReference type="Proteomes" id="UP000282613">
    <property type="component" value="Unassembled WGS sequence"/>
</dbReference>
<evidence type="ECO:0000256" key="1">
    <source>
        <dbReference type="ARBA" id="ARBA00008601"/>
    </source>
</evidence>
<dbReference type="OrthoDB" id="9979246at2759"/>
<evidence type="ECO:0000259" key="7">
    <source>
        <dbReference type="SMART" id="SM00195"/>
    </source>
</evidence>
<protein>
    <submittedName>
        <fullName evidence="10">Tyrosine-protein phosphatase domain-containing protein</fullName>
    </submittedName>
</protein>
<accession>A0A0R3WDB8</accession>
<evidence type="ECO:0000313" key="8">
    <source>
        <dbReference type="EMBL" id="VDK40970.1"/>
    </source>
</evidence>
<dbReference type="WBParaSite" id="TASK_0000875401-mRNA-1">
    <property type="protein sequence ID" value="TASK_0000875401-mRNA-1"/>
    <property type="gene ID" value="TASK_0000875401"/>
</dbReference>
<dbReference type="InterPro" id="IPR029021">
    <property type="entry name" value="Prot-tyrosine_phosphatase-like"/>
</dbReference>
<dbReference type="SMART" id="SM00195">
    <property type="entry name" value="DSPc"/>
    <property type="match status" value="1"/>
</dbReference>
<dbReference type="SUPFAM" id="SSF52799">
    <property type="entry name" value="(Phosphotyrosine protein) phosphatases II"/>
    <property type="match status" value="1"/>
</dbReference>
<dbReference type="GO" id="GO:0007165">
    <property type="term" value="P:signal transduction"/>
    <property type="evidence" value="ECO:0007669"/>
    <property type="project" value="TreeGrafter"/>
</dbReference>
<sequence>MGGNMTKVLPNLYIGGNENARDEGELIANCITHILTVQSTEAEINKLSKYEYLKVYVGKPASKCLFRVIPQTNDFIHAARLQNGNVLVHSESGMSANVAVVAAYLMTVYNLTSKVAVSTLQGLVPAAHPVTSLQNQLDRFDPETPENLRGDAPISAASERERLLVNFGPWPHMEVAQHPLYSLFKRDQRFLKAALEAHDELKASGAFLISSGESRPRQRTPSPPPNTTAKLVLPKDKRTPSPPDPAYLNPDGEFRFDDAHGTSGKSDEDGFERIPTSPDDSEKSLADEDAIVGSIPVPRPGVTAMGLVKHSVAGGGRTHASNSRPEKAAATVDEGEMMFEMTDEIRIRLDAAAAASDGHVPSTAPVYYDFTQRRRLSP</sequence>
<dbReference type="GO" id="GO:0004722">
    <property type="term" value="F:protein serine/threonine phosphatase activity"/>
    <property type="evidence" value="ECO:0007669"/>
    <property type="project" value="UniProtKB-EC"/>
</dbReference>
<dbReference type="AlphaFoldDB" id="A0A0R3WDB8"/>
<evidence type="ECO:0000256" key="3">
    <source>
        <dbReference type="ARBA" id="ARBA00022912"/>
    </source>
</evidence>
<evidence type="ECO:0000313" key="9">
    <source>
        <dbReference type="Proteomes" id="UP000282613"/>
    </source>
</evidence>